<proteinExistence type="predicted"/>
<gene>
    <name evidence="1" type="ORF">DERYTH_LOCUS25374</name>
</gene>
<organism evidence="1 2">
    <name type="scientific">Dentiscutata erythropus</name>
    <dbReference type="NCBI Taxonomy" id="1348616"/>
    <lineage>
        <taxon>Eukaryota</taxon>
        <taxon>Fungi</taxon>
        <taxon>Fungi incertae sedis</taxon>
        <taxon>Mucoromycota</taxon>
        <taxon>Glomeromycotina</taxon>
        <taxon>Glomeromycetes</taxon>
        <taxon>Diversisporales</taxon>
        <taxon>Gigasporaceae</taxon>
        <taxon>Dentiscutata</taxon>
    </lineage>
</organism>
<feature type="non-terminal residue" evidence="1">
    <location>
        <position position="1"/>
    </location>
</feature>
<name>A0A9N9K436_9GLOM</name>
<sequence>EAGTARYYLAKIAIVGKMALCLRHQSKGQGSSSSGTRNIGQIQ</sequence>
<evidence type="ECO:0000313" key="2">
    <source>
        <dbReference type="Proteomes" id="UP000789405"/>
    </source>
</evidence>
<dbReference type="Proteomes" id="UP000789405">
    <property type="component" value="Unassembled WGS sequence"/>
</dbReference>
<evidence type="ECO:0000313" key="1">
    <source>
        <dbReference type="EMBL" id="CAG8810924.1"/>
    </source>
</evidence>
<dbReference type="AlphaFoldDB" id="A0A9N9K436"/>
<accession>A0A9N9K436</accession>
<protein>
    <submittedName>
        <fullName evidence="1">14420_t:CDS:1</fullName>
    </submittedName>
</protein>
<dbReference type="EMBL" id="CAJVPY010046949">
    <property type="protein sequence ID" value="CAG8810924.1"/>
    <property type="molecule type" value="Genomic_DNA"/>
</dbReference>
<reference evidence="1" key="1">
    <citation type="submission" date="2021-06" db="EMBL/GenBank/DDBJ databases">
        <authorList>
            <person name="Kallberg Y."/>
            <person name="Tangrot J."/>
            <person name="Rosling A."/>
        </authorList>
    </citation>
    <scope>NUCLEOTIDE SEQUENCE</scope>
    <source>
        <strain evidence="1">MA453B</strain>
    </source>
</reference>
<keyword evidence="2" id="KW-1185">Reference proteome</keyword>
<comment type="caution">
    <text evidence="1">The sequence shown here is derived from an EMBL/GenBank/DDBJ whole genome shotgun (WGS) entry which is preliminary data.</text>
</comment>